<evidence type="ECO:0000256" key="1">
    <source>
        <dbReference type="ARBA" id="ARBA00004141"/>
    </source>
</evidence>
<dbReference type="RefSeq" id="XP_041552168.1">
    <property type="nucleotide sequence ID" value="XM_041699044.1"/>
</dbReference>
<feature type="transmembrane region" description="Helical" evidence="7">
    <location>
        <begin position="292"/>
        <end position="312"/>
    </location>
</feature>
<sequence length="493" mass="52928">MTGPSQSGSCRSCQQHEGEITDPTAVPWCIEFRSSKAFVTWVVAIAVFTDVFIYGMIIPILPEVLQTRVSIPEDELQKWMSILLAAFGGAIFVGSPIFGYFADKSSSRQAPFLIGLFALAASTVMFWFARTVSALVIARIFQGLSCAVVWTVGMALIVDTMGKDQVGAAMGIVSMAMTVGTVVGPFVGGIVLSKAGYHAVFAMAIALIVVDIVLRLVMIERKSAAKWIDVQSEAAETRAETETERLIAPATEDCSSYGVESEHSSRQQSNGKATGEEHPNPSRRSIPGIVRLMGSLTILVVLQATLVEAMTYSSFDSVLPLYVRSTFNMDPMGIGLCFIPLFIPSFFSTIIGSAVDHYGSRRIAWMGFILDVPALLLLQVVTENTTRDQIILYVLLFVSGFAAALKTVSLMVEISHAVEEKEKKCPGIFGDTGGTAQAYGLFNVAWSGGQVLGPLVSGGLVDWVGWKYMVSTLAVVSGVTAVVLVATAKGVRR</sequence>
<feature type="transmembrane region" description="Helical" evidence="7">
    <location>
        <begin position="332"/>
        <end position="351"/>
    </location>
</feature>
<feature type="transmembrane region" description="Helical" evidence="7">
    <location>
        <begin position="466"/>
        <end position="488"/>
    </location>
</feature>
<feature type="transmembrane region" description="Helical" evidence="7">
    <location>
        <begin position="112"/>
        <end position="130"/>
    </location>
</feature>
<feature type="transmembrane region" description="Helical" evidence="7">
    <location>
        <begin position="81"/>
        <end position="100"/>
    </location>
</feature>
<evidence type="ECO:0000256" key="6">
    <source>
        <dbReference type="SAM" id="MobiDB-lite"/>
    </source>
</evidence>
<dbReference type="KEGG" id="apuu:APUU_20406S"/>
<dbReference type="CDD" id="cd17325">
    <property type="entry name" value="MFS_MdtG_SLC18_like"/>
    <property type="match status" value="1"/>
</dbReference>
<feature type="transmembrane region" description="Helical" evidence="7">
    <location>
        <begin position="197"/>
        <end position="217"/>
    </location>
</feature>
<keyword evidence="10" id="KW-1185">Reference proteome</keyword>
<reference evidence="9" key="2">
    <citation type="submission" date="2021-02" db="EMBL/GenBank/DDBJ databases">
        <title>Aspergillus puulaauensis MK2 genome sequence.</title>
        <authorList>
            <person name="Futagami T."/>
            <person name="Mori K."/>
            <person name="Kadooka C."/>
            <person name="Tanaka T."/>
        </authorList>
    </citation>
    <scope>NUCLEOTIDE SEQUENCE</scope>
    <source>
        <strain evidence="9">MK2</strain>
    </source>
</reference>
<proteinExistence type="predicted"/>
<dbReference type="SUPFAM" id="SSF103473">
    <property type="entry name" value="MFS general substrate transporter"/>
    <property type="match status" value="1"/>
</dbReference>
<organism evidence="9 10">
    <name type="scientific">Aspergillus puulaauensis</name>
    <dbReference type="NCBI Taxonomy" id="1220207"/>
    <lineage>
        <taxon>Eukaryota</taxon>
        <taxon>Fungi</taxon>
        <taxon>Dikarya</taxon>
        <taxon>Ascomycota</taxon>
        <taxon>Pezizomycotina</taxon>
        <taxon>Eurotiomycetes</taxon>
        <taxon>Eurotiomycetidae</taxon>
        <taxon>Eurotiales</taxon>
        <taxon>Aspergillaceae</taxon>
        <taxon>Aspergillus</taxon>
    </lineage>
</organism>
<accession>A0A7R8AHT5</accession>
<evidence type="ECO:0000313" key="9">
    <source>
        <dbReference type="EMBL" id="BCS19974.1"/>
    </source>
</evidence>
<dbReference type="GO" id="GO:0016020">
    <property type="term" value="C:membrane"/>
    <property type="evidence" value="ECO:0007669"/>
    <property type="project" value="UniProtKB-SubCell"/>
</dbReference>
<gene>
    <name evidence="9" type="ORF">APUU_20406S</name>
</gene>
<feature type="transmembrane region" description="Helical" evidence="7">
    <location>
        <begin position="170"/>
        <end position="191"/>
    </location>
</feature>
<evidence type="ECO:0000256" key="4">
    <source>
        <dbReference type="ARBA" id="ARBA00022989"/>
    </source>
</evidence>
<feature type="transmembrane region" description="Helical" evidence="7">
    <location>
        <begin position="38"/>
        <end position="61"/>
    </location>
</feature>
<dbReference type="Proteomes" id="UP000654913">
    <property type="component" value="Chromosome 2"/>
</dbReference>
<dbReference type="PRINTS" id="PR01036">
    <property type="entry name" value="TCRTETB"/>
</dbReference>
<protein>
    <recommendedName>
        <fullName evidence="8">Major facilitator superfamily (MFS) profile domain-containing protein</fullName>
    </recommendedName>
</protein>
<dbReference type="EMBL" id="AP024444">
    <property type="protein sequence ID" value="BCS19974.1"/>
    <property type="molecule type" value="Genomic_DNA"/>
</dbReference>
<evidence type="ECO:0000256" key="2">
    <source>
        <dbReference type="ARBA" id="ARBA00022448"/>
    </source>
</evidence>
<keyword evidence="2" id="KW-0813">Transport</keyword>
<dbReference type="PANTHER" id="PTHR23506:SF23">
    <property type="entry name" value="GH10249P"/>
    <property type="match status" value="1"/>
</dbReference>
<dbReference type="GO" id="GO:0022857">
    <property type="term" value="F:transmembrane transporter activity"/>
    <property type="evidence" value="ECO:0007669"/>
    <property type="project" value="InterPro"/>
</dbReference>
<dbReference type="Pfam" id="PF07690">
    <property type="entry name" value="MFS_1"/>
    <property type="match status" value="2"/>
</dbReference>
<dbReference type="InterPro" id="IPR050930">
    <property type="entry name" value="MFS_Vesicular_Transporter"/>
</dbReference>
<dbReference type="PANTHER" id="PTHR23506">
    <property type="entry name" value="GH10249P"/>
    <property type="match status" value="1"/>
</dbReference>
<feature type="transmembrane region" description="Helical" evidence="7">
    <location>
        <begin position="393"/>
        <end position="414"/>
    </location>
</feature>
<dbReference type="InterPro" id="IPR036259">
    <property type="entry name" value="MFS_trans_sf"/>
</dbReference>
<evidence type="ECO:0000256" key="5">
    <source>
        <dbReference type="ARBA" id="ARBA00023136"/>
    </source>
</evidence>
<comment type="subcellular location">
    <subcellularLocation>
        <location evidence="1">Membrane</location>
        <topology evidence="1">Multi-pass membrane protein</topology>
    </subcellularLocation>
</comment>
<feature type="region of interest" description="Disordered" evidence="6">
    <location>
        <begin position="258"/>
        <end position="285"/>
    </location>
</feature>
<evidence type="ECO:0000259" key="8">
    <source>
        <dbReference type="PROSITE" id="PS50850"/>
    </source>
</evidence>
<evidence type="ECO:0000313" key="10">
    <source>
        <dbReference type="Proteomes" id="UP000654913"/>
    </source>
</evidence>
<keyword evidence="4 7" id="KW-1133">Transmembrane helix</keyword>
<evidence type="ECO:0000256" key="3">
    <source>
        <dbReference type="ARBA" id="ARBA00022692"/>
    </source>
</evidence>
<name>A0A7R8AHT5_9EURO</name>
<reference evidence="9" key="1">
    <citation type="submission" date="2021-01" db="EMBL/GenBank/DDBJ databases">
        <authorList>
            <consortium name="Aspergillus puulaauensis MK2 genome sequencing consortium"/>
            <person name="Kazuki M."/>
            <person name="Futagami T."/>
        </authorList>
    </citation>
    <scope>NUCLEOTIDE SEQUENCE</scope>
    <source>
        <strain evidence="9">MK2</strain>
    </source>
</reference>
<dbReference type="AlphaFoldDB" id="A0A7R8AHT5"/>
<feature type="transmembrane region" description="Helical" evidence="7">
    <location>
        <begin position="136"/>
        <end position="158"/>
    </location>
</feature>
<dbReference type="InterPro" id="IPR020846">
    <property type="entry name" value="MFS_dom"/>
</dbReference>
<dbReference type="GeneID" id="64969979"/>
<dbReference type="Gene3D" id="1.20.1250.20">
    <property type="entry name" value="MFS general substrate transporter like domains"/>
    <property type="match status" value="2"/>
</dbReference>
<keyword evidence="3 7" id="KW-0812">Transmembrane</keyword>
<feature type="domain" description="Major facilitator superfamily (MFS) profile" evidence="8">
    <location>
        <begin position="39"/>
        <end position="489"/>
    </location>
</feature>
<dbReference type="OrthoDB" id="5086884at2759"/>
<keyword evidence="5 7" id="KW-0472">Membrane</keyword>
<dbReference type="InterPro" id="IPR011701">
    <property type="entry name" value="MFS"/>
</dbReference>
<dbReference type="PROSITE" id="PS50850">
    <property type="entry name" value="MFS"/>
    <property type="match status" value="1"/>
</dbReference>
<evidence type="ECO:0000256" key="7">
    <source>
        <dbReference type="SAM" id="Phobius"/>
    </source>
</evidence>